<dbReference type="InterPro" id="IPR036568">
    <property type="entry name" value="GGCT-like_sf"/>
</dbReference>
<dbReference type="InterPro" id="IPR009288">
    <property type="entry name" value="AIG2-like_dom"/>
</dbReference>
<evidence type="ECO:0000313" key="3">
    <source>
        <dbReference type="EMBL" id="MFC6592211.1"/>
    </source>
</evidence>
<accession>A0ABW1YD44</accession>
<evidence type="ECO:0000259" key="2">
    <source>
        <dbReference type="Pfam" id="PF06094"/>
    </source>
</evidence>
<comment type="caution">
    <text evidence="3">The sequence shown here is derived from an EMBL/GenBank/DDBJ whole genome shotgun (WGS) entry which is preliminary data.</text>
</comment>
<reference evidence="4" key="1">
    <citation type="journal article" date="2019" name="Int. J. Syst. Evol. Microbiol.">
        <title>The Global Catalogue of Microorganisms (GCM) 10K type strain sequencing project: providing services to taxonomists for standard genome sequencing and annotation.</title>
        <authorList>
            <consortium name="The Broad Institute Genomics Platform"/>
            <consortium name="The Broad Institute Genome Sequencing Center for Infectious Disease"/>
            <person name="Wu L."/>
            <person name="Ma J."/>
        </authorList>
    </citation>
    <scope>NUCLEOTIDE SEQUENCE [LARGE SCALE GENOMIC DNA]</scope>
    <source>
        <strain evidence="4">CGMCC 1.15772</strain>
    </source>
</reference>
<feature type="domain" description="Gamma-glutamylcyclotransferase AIG2-like" evidence="2">
    <location>
        <begin position="6"/>
        <end position="47"/>
    </location>
</feature>
<dbReference type="SUPFAM" id="SSF110857">
    <property type="entry name" value="Gamma-glutamyl cyclotransferase-like"/>
    <property type="match status" value="1"/>
</dbReference>
<keyword evidence="4" id="KW-1185">Reference proteome</keyword>
<evidence type="ECO:0000256" key="1">
    <source>
        <dbReference type="SAM" id="MobiDB-lite"/>
    </source>
</evidence>
<gene>
    <name evidence="3" type="ORF">ACFP81_09515</name>
</gene>
<protein>
    <submittedName>
        <fullName evidence="3">Gamma-glutamylcyclotransferase</fullName>
    </submittedName>
</protein>
<dbReference type="Pfam" id="PF06094">
    <property type="entry name" value="GGACT"/>
    <property type="match status" value="1"/>
</dbReference>
<dbReference type="Gene3D" id="3.10.490.10">
    <property type="entry name" value="Gamma-glutamyl cyclotransferase-like"/>
    <property type="match status" value="1"/>
</dbReference>
<feature type="region of interest" description="Disordered" evidence="1">
    <location>
        <begin position="39"/>
        <end position="59"/>
    </location>
</feature>
<organism evidence="3 4">
    <name type="scientific">Deinococcus lacus</name>
    <dbReference type="NCBI Taxonomy" id="392561"/>
    <lineage>
        <taxon>Bacteria</taxon>
        <taxon>Thermotogati</taxon>
        <taxon>Deinococcota</taxon>
        <taxon>Deinococci</taxon>
        <taxon>Deinococcales</taxon>
        <taxon>Deinococcaceae</taxon>
        <taxon>Deinococcus</taxon>
    </lineage>
</organism>
<sequence length="59" mass="6795">MGPQHPQNLYHRELCEVWQGSERRRAWVYVYARSVAGSQPLPAGRWLPEHEAGLPPEEA</sequence>
<dbReference type="Proteomes" id="UP001596297">
    <property type="component" value="Unassembled WGS sequence"/>
</dbReference>
<dbReference type="EMBL" id="JBHSWD010000001">
    <property type="protein sequence ID" value="MFC6592211.1"/>
    <property type="molecule type" value="Genomic_DNA"/>
</dbReference>
<proteinExistence type="predicted"/>
<evidence type="ECO:0000313" key="4">
    <source>
        <dbReference type="Proteomes" id="UP001596297"/>
    </source>
</evidence>
<name>A0ABW1YD44_9DEIO</name>
<dbReference type="RefSeq" id="WP_380083219.1">
    <property type="nucleotide sequence ID" value="NZ_JBHSWD010000001.1"/>
</dbReference>